<evidence type="ECO:0000256" key="1">
    <source>
        <dbReference type="ARBA" id="ARBA00022801"/>
    </source>
</evidence>
<dbReference type="InterPro" id="IPR003736">
    <property type="entry name" value="PAAI_dom"/>
</dbReference>
<dbReference type="KEGG" id="naci:NUH88_20850"/>
<dbReference type="GO" id="GO:0016289">
    <property type="term" value="F:acyl-CoA hydrolase activity"/>
    <property type="evidence" value="ECO:0007669"/>
    <property type="project" value="UniProtKB-ARBA"/>
</dbReference>
<sequence>MTKISNAEMERIAREEVPAVGQYGVRFDEIGDGTARAVLPYQEDFLRPGGTVSGPVMMGLADVVVYACVLSRIGIVKLAVTTSLNANFLRRPKPADLIAEGRLLKCGKRLAYGEVTLFSAGEEDDPVCHVTATYSIPPEEQR</sequence>
<proteinExistence type="predicted"/>
<evidence type="ECO:0000259" key="2">
    <source>
        <dbReference type="Pfam" id="PF03061"/>
    </source>
</evidence>
<accession>A0A9J7ARJ9</accession>
<name>A0A9J7ARJ9_9PROT</name>
<dbReference type="InterPro" id="IPR029069">
    <property type="entry name" value="HotDog_dom_sf"/>
</dbReference>
<protein>
    <submittedName>
        <fullName evidence="3">PaaI family thioesterase</fullName>
    </submittedName>
</protein>
<dbReference type="Gene3D" id="3.10.129.10">
    <property type="entry name" value="Hotdog Thioesterase"/>
    <property type="match status" value="1"/>
</dbReference>
<reference evidence="3" key="1">
    <citation type="submission" date="2022-08" db="EMBL/GenBank/DDBJ databases">
        <title>Nisaea acidiphila sp. nov., isolated from a marine algal debris and emended description of the genus Nisaea Urios et al. 2008.</title>
        <authorList>
            <person name="Kwon K."/>
        </authorList>
    </citation>
    <scope>NUCLEOTIDE SEQUENCE</scope>
    <source>
        <strain evidence="3">MEBiC11861</strain>
    </source>
</reference>
<dbReference type="InterPro" id="IPR006683">
    <property type="entry name" value="Thioestr_dom"/>
</dbReference>
<dbReference type="Pfam" id="PF03061">
    <property type="entry name" value="4HBT"/>
    <property type="match status" value="1"/>
</dbReference>
<dbReference type="NCBIfam" id="TIGR00369">
    <property type="entry name" value="unchar_dom_1"/>
    <property type="match status" value="1"/>
</dbReference>
<dbReference type="Proteomes" id="UP001060336">
    <property type="component" value="Chromosome"/>
</dbReference>
<gene>
    <name evidence="3" type="ORF">NUH88_20850</name>
</gene>
<feature type="domain" description="Thioesterase" evidence="2">
    <location>
        <begin position="49"/>
        <end position="122"/>
    </location>
</feature>
<dbReference type="RefSeq" id="WP_257768698.1">
    <property type="nucleotide sequence ID" value="NZ_CP102480.1"/>
</dbReference>
<organism evidence="3 4">
    <name type="scientific">Nisaea acidiphila</name>
    <dbReference type="NCBI Taxonomy" id="1862145"/>
    <lineage>
        <taxon>Bacteria</taxon>
        <taxon>Pseudomonadati</taxon>
        <taxon>Pseudomonadota</taxon>
        <taxon>Alphaproteobacteria</taxon>
        <taxon>Rhodospirillales</taxon>
        <taxon>Thalassobaculaceae</taxon>
        <taxon>Nisaea</taxon>
    </lineage>
</organism>
<dbReference type="SUPFAM" id="SSF54637">
    <property type="entry name" value="Thioesterase/thiol ester dehydrase-isomerase"/>
    <property type="match status" value="1"/>
</dbReference>
<keyword evidence="1" id="KW-0378">Hydrolase</keyword>
<dbReference type="AlphaFoldDB" id="A0A9J7ARJ9"/>
<evidence type="ECO:0000313" key="4">
    <source>
        <dbReference type="Proteomes" id="UP001060336"/>
    </source>
</evidence>
<dbReference type="EMBL" id="CP102480">
    <property type="protein sequence ID" value="UUX49830.1"/>
    <property type="molecule type" value="Genomic_DNA"/>
</dbReference>
<evidence type="ECO:0000313" key="3">
    <source>
        <dbReference type="EMBL" id="UUX49830.1"/>
    </source>
</evidence>
<dbReference type="CDD" id="cd03443">
    <property type="entry name" value="PaaI_thioesterase"/>
    <property type="match status" value="1"/>
</dbReference>
<keyword evidence="4" id="KW-1185">Reference proteome</keyword>